<keyword evidence="3" id="KW-1185">Reference proteome</keyword>
<feature type="region of interest" description="Disordered" evidence="1">
    <location>
        <begin position="1"/>
        <end position="24"/>
    </location>
</feature>
<evidence type="ECO:0000313" key="3">
    <source>
        <dbReference type="Proteomes" id="UP000467841"/>
    </source>
</evidence>
<gene>
    <name evidence="2" type="ORF">MERR_LOCUS42245</name>
</gene>
<reference evidence="2" key="1">
    <citation type="submission" date="2020-01" db="EMBL/GenBank/DDBJ databases">
        <authorList>
            <person name="Mishra B."/>
        </authorList>
    </citation>
    <scope>NUCLEOTIDE SEQUENCE [LARGE SCALE GENOMIC DNA]</scope>
</reference>
<comment type="caution">
    <text evidence="2">The sequence shown here is derived from an EMBL/GenBank/DDBJ whole genome shotgun (WGS) entry which is preliminary data.</text>
</comment>
<dbReference type="AlphaFoldDB" id="A0A6D2KKK0"/>
<dbReference type="Proteomes" id="UP000467841">
    <property type="component" value="Unassembled WGS sequence"/>
</dbReference>
<evidence type="ECO:0000256" key="1">
    <source>
        <dbReference type="SAM" id="MobiDB-lite"/>
    </source>
</evidence>
<protein>
    <submittedName>
        <fullName evidence="2">Uncharacterized protein</fullName>
    </submittedName>
</protein>
<dbReference type="EMBL" id="CACVBM020001606">
    <property type="protein sequence ID" value="CAA7055009.1"/>
    <property type="molecule type" value="Genomic_DNA"/>
</dbReference>
<evidence type="ECO:0000313" key="2">
    <source>
        <dbReference type="EMBL" id="CAA7055009.1"/>
    </source>
</evidence>
<name>A0A6D2KKK0_9BRAS</name>
<sequence>MRRPFLRGIPHEDTGSDPELGEEKVPDCARLDGIPQKIEMPWRSSSRSLARDGRSGMTEDIVIALRERVGISDAVKILVPLPDQRPMDAPPGWFCLYECFLTEFGIRFPCGIWSSRTALAKAAGMKLDRELFERITDLRAGVKEGGFKRFHTSMKHDIVFGDHRTKIHHWTRYYFFVKVDRASVGDFDPRRIVPRKVNTTLKEKFRTLRDLSRETWADAFAETERKKKEKKGKAIAIAIPLPDKLPGVARKTGLRKRAPALVDDDILISDPLSKRMSGDFSSRTVAASTGQGGDMSILESGGDGVTDSVGIDSDAVSFKWKGGAPLMDNGDFSGEMVWGCKPKPCWGVPRGELEFKGAFDEASNNLIRAGGKFAALIQLYDGTLKGARSGVDQIKADLFDNFDGDAAAVRFREERLLLKRR</sequence>
<organism evidence="2 3">
    <name type="scientific">Microthlaspi erraticum</name>
    <dbReference type="NCBI Taxonomy" id="1685480"/>
    <lineage>
        <taxon>Eukaryota</taxon>
        <taxon>Viridiplantae</taxon>
        <taxon>Streptophyta</taxon>
        <taxon>Embryophyta</taxon>
        <taxon>Tracheophyta</taxon>
        <taxon>Spermatophyta</taxon>
        <taxon>Magnoliopsida</taxon>
        <taxon>eudicotyledons</taxon>
        <taxon>Gunneridae</taxon>
        <taxon>Pentapetalae</taxon>
        <taxon>rosids</taxon>
        <taxon>malvids</taxon>
        <taxon>Brassicales</taxon>
        <taxon>Brassicaceae</taxon>
        <taxon>Coluteocarpeae</taxon>
        <taxon>Microthlaspi</taxon>
    </lineage>
</organism>
<accession>A0A6D2KKK0</accession>
<proteinExistence type="predicted"/>